<sequence length="539" mass="61326">MKSVLLVDDEPHIIAALTRHVGWERLGLRIAGTAANGVQALASYRELQPDLVITDVNMPQMNGLALVEALRQEDAGLPIVILSGFDEFENARQAMRWGVHHFLLKPAAVAEIEGVLAEIIGELDLQAEKLRLEEHYKLELDRLLPYLRERLFTELLTTRYQPHELHEERLAYLNIPSPKHVAAVSLQMTRPALLTKLKERDWQLLKFGANNIIREMLAGKLGGSPIHGYAIDYSDRLFVLVLLSEQAQEGEVYQACEELAYSVTEKITALLKLEATAGIGSVRSSLHELIDSYLESRVALEAAEFQGTSQVYPYAEWAQLDTTYDQYAPLLKQWNEALSDKDLERAAQQWEAIYNQLQKEASGSLTDIQTICVGLFSSLTFFWNEAFAQHQPPRTLSQFLQGIQQHLTLGDLARWMNELVEEWLQSAAQEISGRKSNRLVDSVKQYVSANFSQEISFAAIAKELFVHPKYLSQLFKRVTGQNFVHYLNDYRIHKAIDYLQSGHHMVYEVSEMVGFNNPTYFSQVFKMSTGKSPSDYFRM</sequence>
<evidence type="ECO:0000256" key="4">
    <source>
        <dbReference type="PROSITE-ProRule" id="PRU00169"/>
    </source>
</evidence>
<keyword evidence="2" id="KW-0238">DNA-binding</keyword>
<feature type="domain" description="Response regulatory" evidence="6">
    <location>
        <begin position="3"/>
        <end position="120"/>
    </location>
</feature>
<protein>
    <recommendedName>
        <fullName evidence="8">DNA-binding response regulator</fullName>
    </recommendedName>
</protein>
<keyword evidence="3" id="KW-0804">Transcription</keyword>
<dbReference type="SMART" id="SM00342">
    <property type="entry name" value="HTH_ARAC"/>
    <property type="match status" value="1"/>
</dbReference>
<dbReference type="SUPFAM" id="SSF46689">
    <property type="entry name" value="Homeodomain-like"/>
    <property type="match status" value="2"/>
</dbReference>
<feature type="domain" description="HTH araC/xylS-type" evidence="5">
    <location>
        <begin position="441"/>
        <end position="539"/>
    </location>
</feature>
<dbReference type="Pfam" id="PF00072">
    <property type="entry name" value="Response_reg"/>
    <property type="match status" value="1"/>
</dbReference>
<dbReference type="Gene3D" id="3.40.50.2300">
    <property type="match status" value="1"/>
</dbReference>
<organism evidence="7">
    <name type="scientific">Paenibacillus sp. BIHB 4019</name>
    <dbReference type="NCBI Taxonomy" id="1870819"/>
    <lineage>
        <taxon>Bacteria</taxon>
        <taxon>Bacillati</taxon>
        <taxon>Bacillota</taxon>
        <taxon>Bacilli</taxon>
        <taxon>Bacillales</taxon>
        <taxon>Paenibacillaceae</taxon>
        <taxon>Paenibacillus</taxon>
    </lineage>
</organism>
<dbReference type="EMBL" id="CP016808">
    <property type="protein sequence ID" value="ANY70234.1"/>
    <property type="molecule type" value="Genomic_DNA"/>
</dbReference>
<dbReference type="InterPro" id="IPR001789">
    <property type="entry name" value="Sig_transdc_resp-reg_receiver"/>
</dbReference>
<dbReference type="InterPro" id="IPR009057">
    <property type="entry name" value="Homeodomain-like_sf"/>
</dbReference>
<dbReference type="AlphaFoldDB" id="A0A1B2DR88"/>
<dbReference type="GO" id="GO:0043565">
    <property type="term" value="F:sequence-specific DNA binding"/>
    <property type="evidence" value="ECO:0007669"/>
    <property type="project" value="InterPro"/>
</dbReference>
<evidence type="ECO:0000259" key="5">
    <source>
        <dbReference type="PROSITE" id="PS01124"/>
    </source>
</evidence>
<dbReference type="InterPro" id="IPR041522">
    <property type="entry name" value="CdaR_GGDEF"/>
</dbReference>
<dbReference type="CDD" id="cd17536">
    <property type="entry name" value="REC_YesN-like"/>
    <property type="match status" value="1"/>
</dbReference>
<dbReference type="Pfam" id="PF12833">
    <property type="entry name" value="HTH_18"/>
    <property type="match status" value="1"/>
</dbReference>
<keyword evidence="1" id="KW-0805">Transcription regulation</keyword>
<dbReference type="Pfam" id="PF17853">
    <property type="entry name" value="GGDEF_2"/>
    <property type="match status" value="1"/>
</dbReference>
<evidence type="ECO:0000256" key="2">
    <source>
        <dbReference type="ARBA" id="ARBA00023125"/>
    </source>
</evidence>
<proteinExistence type="predicted"/>
<keyword evidence="4" id="KW-0597">Phosphoprotein</keyword>
<evidence type="ECO:0000259" key="6">
    <source>
        <dbReference type="PROSITE" id="PS50110"/>
    </source>
</evidence>
<dbReference type="PANTHER" id="PTHR43280:SF28">
    <property type="entry name" value="HTH-TYPE TRANSCRIPTIONAL ACTIVATOR RHAS"/>
    <property type="match status" value="1"/>
</dbReference>
<gene>
    <name evidence="7" type="ORF">BBD42_29810</name>
</gene>
<evidence type="ECO:0000256" key="3">
    <source>
        <dbReference type="ARBA" id="ARBA00023163"/>
    </source>
</evidence>
<dbReference type="PROSITE" id="PS00041">
    <property type="entry name" value="HTH_ARAC_FAMILY_1"/>
    <property type="match status" value="1"/>
</dbReference>
<dbReference type="InterPro" id="IPR011006">
    <property type="entry name" value="CheY-like_superfamily"/>
</dbReference>
<evidence type="ECO:0000313" key="7">
    <source>
        <dbReference type="EMBL" id="ANY70234.1"/>
    </source>
</evidence>
<dbReference type="RefSeq" id="WP_099521163.1">
    <property type="nucleotide sequence ID" value="NZ_CP016808.1"/>
</dbReference>
<dbReference type="Gene3D" id="1.10.10.60">
    <property type="entry name" value="Homeodomain-like"/>
    <property type="match status" value="2"/>
</dbReference>
<dbReference type="PANTHER" id="PTHR43280">
    <property type="entry name" value="ARAC-FAMILY TRANSCRIPTIONAL REGULATOR"/>
    <property type="match status" value="1"/>
</dbReference>
<reference evidence="7" key="1">
    <citation type="submission" date="2016-08" db="EMBL/GenBank/DDBJ databases">
        <title>Complete Genome Seqeunce of Paenibacillus sp. BIHB 4019 from tea rhizoplane.</title>
        <authorList>
            <person name="Thakur R."/>
            <person name="Swarnkar M.K."/>
            <person name="Gulati A."/>
        </authorList>
    </citation>
    <scope>NUCLEOTIDE SEQUENCE [LARGE SCALE GENOMIC DNA]</scope>
    <source>
        <strain evidence="7">BIHB4019</strain>
    </source>
</reference>
<dbReference type="InterPro" id="IPR018060">
    <property type="entry name" value="HTH_AraC"/>
</dbReference>
<dbReference type="SUPFAM" id="SSF52172">
    <property type="entry name" value="CheY-like"/>
    <property type="match status" value="1"/>
</dbReference>
<dbReference type="GO" id="GO:0003700">
    <property type="term" value="F:DNA-binding transcription factor activity"/>
    <property type="evidence" value="ECO:0007669"/>
    <property type="project" value="InterPro"/>
</dbReference>
<dbReference type="PROSITE" id="PS01124">
    <property type="entry name" value="HTH_ARAC_FAMILY_2"/>
    <property type="match status" value="1"/>
</dbReference>
<dbReference type="PROSITE" id="PS50110">
    <property type="entry name" value="RESPONSE_REGULATORY"/>
    <property type="match status" value="1"/>
</dbReference>
<evidence type="ECO:0008006" key="8">
    <source>
        <dbReference type="Google" id="ProtNLM"/>
    </source>
</evidence>
<name>A0A1B2DR88_9BACL</name>
<feature type="modified residue" description="4-aspartylphosphate" evidence="4">
    <location>
        <position position="55"/>
    </location>
</feature>
<dbReference type="InterPro" id="IPR018062">
    <property type="entry name" value="HTH_AraC-typ_CS"/>
</dbReference>
<accession>A0A1B2DR88</accession>
<dbReference type="GO" id="GO:0000160">
    <property type="term" value="P:phosphorelay signal transduction system"/>
    <property type="evidence" value="ECO:0007669"/>
    <property type="project" value="InterPro"/>
</dbReference>
<evidence type="ECO:0000256" key="1">
    <source>
        <dbReference type="ARBA" id="ARBA00023015"/>
    </source>
</evidence>
<dbReference type="SMART" id="SM00448">
    <property type="entry name" value="REC"/>
    <property type="match status" value="1"/>
</dbReference>